<dbReference type="SUPFAM" id="SSF54403">
    <property type="entry name" value="Cystatin/monellin"/>
    <property type="match status" value="1"/>
</dbReference>
<keyword evidence="2" id="KW-0732">Signal</keyword>
<feature type="signal peptide" evidence="2">
    <location>
        <begin position="1"/>
        <end position="19"/>
    </location>
</feature>
<dbReference type="InterPro" id="IPR018073">
    <property type="entry name" value="Prot_inh_cystat_CS"/>
</dbReference>
<evidence type="ECO:0000259" key="3">
    <source>
        <dbReference type="SMART" id="SM00043"/>
    </source>
</evidence>
<dbReference type="KEGG" id="dpo:6897326"/>
<evidence type="ECO:0000256" key="2">
    <source>
        <dbReference type="SAM" id="SignalP"/>
    </source>
</evidence>
<reference evidence="4" key="1">
    <citation type="submission" date="2024-06" db="UniProtKB">
        <authorList>
            <consortium name="RefSeq"/>
        </authorList>
    </citation>
    <scope>NUCLEOTIDE SEQUENCE [LARGE SCALE GENOMIC DNA]</scope>
    <source>
        <strain evidence="4">MV2-25</strain>
    </source>
</reference>
<reference evidence="5" key="2">
    <citation type="submission" date="2025-08" db="UniProtKB">
        <authorList>
            <consortium name="RefSeq"/>
        </authorList>
    </citation>
    <scope>IDENTIFICATION</scope>
    <source>
        <strain evidence="5">MV-25-SWS-2005</strain>
        <tissue evidence="5">Whole body</tissue>
    </source>
</reference>
<dbReference type="SMART" id="SM00043">
    <property type="entry name" value="CY"/>
    <property type="match status" value="1"/>
</dbReference>
<dbReference type="Pfam" id="PF00031">
    <property type="entry name" value="Cystatin"/>
    <property type="match status" value="1"/>
</dbReference>
<evidence type="ECO:0000313" key="4">
    <source>
        <dbReference type="Proteomes" id="UP000001819"/>
    </source>
</evidence>
<evidence type="ECO:0000256" key="1">
    <source>
        <dbReference type="ARBA" id="ARBA00009403"/>
    </source>
</evidence>
<gene>
    <name evidence="5" type="primary">LOC6897326</name>
</gene>
<dbReference type="RefSeq" id="XP_002137478.2">
    <property type="nucleotide sequence ID" value="XM_002137442.3"/>
</dbReference>
<sequence>MHASKVIFVLGLVLAVAFAGYAGRPRTLEGDDLKEAEQLLSTTLSQLATGDGPSYQLVNLISATSQVVSGTLRTYKVELSDGSDKKQCTVKIWSQPWLEESGKGINIKVQCEGDEAELDRTW</sequence>
<dbReference type="PROSITE" id="PS00287">
    <property type="entry name" value="CYSTATIN"/>
    <property type="match status" value="1"/>
</dbReference>
<dbReference type="PANTHER" id="PTHR12319:SF2">
    <property type="entry name" value="CYSTATIN-LIKE PROTEIN-RELATED"/>
    <property type="match status" value="1"/>
</dbReference>
<dbReference type="PANTHER" id="PTHR12319">
    <property type="entry name" value="CYSTATIN-RELATED"/>
    <property type="match status" value="1"/>
</dbReference>
<accession>A0A6I8V2U8</accession>
<proteinExistence type="inferred from homology"/>
<dbReference type="InterPro" id="IPR046350">
    <property type="entry name" value="Cystatin_sf"/>
</dbReference>
<dbReference type="InterPro" id="IPR053128">
    <property type="entry name" value="Cystatin-like"/>
</dbReference>
<dbReference type="InterPro" id="IPR000010">
    <property type="entry name" value="Cystatin_dom"/>
</dbReference>
<organism evidence="4 5">
    <name type="scientific">Drosophila pseudoobscura pseudoobscura</name>
    <name type="common">Fruit fly</name>
    <dbReference type="NCBI Taxonomy" id="46245"/>
    <lineage>
        <taxon>Eukaryota</taxon>
        <taxon>Metazoa</taxon>
        <taxon>Ecdysozoa</taxon>
        <taxon>Arthropoda</taxon>
        <taxon>Hexapoda</taxon>
        <taxon>Insecta</taxon>
        <taxon>Pterygota</taxon>
        <taxon>Neoptera</taxon>
        <taxon>Endopterygota</taxon>
        <taxon>Diptera</taxon>
        <taxon>Brachycera</taxon>
        <taxon>Muscomorpha</taxon>
        <taxon>Ephydroidea</taxon>
        <taxon>Drosophilidae</taxon>
        <taxon>Drosophila</taxon>
        <taxon>Sophophora</taxon>
    </lineage>
</organism>
<feature type="chain" id="PRO_5026094293" evidence="2">
    <location>
        <begin position="20"/>
        <end position="122"/>
    </location>
</feature>
<name>A0A6I8V2U8_DROPS</name>
<evidence type="ECO:0000313" key="5">
    <source>
        <dbReference type="RefSeq" id="XP_002137478.2"/>
    </source>
</evidence>
<dbReference type="Gene3D" id="3.10.450.10">
    <property type="match status" value="1"/>
</dbReference>
<dbReference type="AlphaFoldDB" id="A0A6I8V2U8"/>
<dbReference type="CDD" id="cd00042">
    <property type="entry name" value="CY"/>
    <property type="match status" value="1"/>
</dbReference>
<comment type="similarity">
    <text evidence="1">Belongs to the cystatin family.</text>
</comment>
<dbReference type="GO" id="GO:0004869">
    <property type="term" value="F:cysteine-type endopeptidase inhibitor activity"/>
    <property type="evidence" value="ECO:0007669"/>
    <property type="project" value="InterPro"/>
</dbReference>
<dbReference type="InParanoid" id="A0A6I8V2U8"/>
<dbReference type="Proteomes" id="UP000001819">
    <property type="component" value="Chromosome 2"/>
</dbReference>
<feature type="domain" description="Cystatin" evidence="3">
    <location>
        <begin position="20"/>
        <end position="112"/>
    </location>
</feature>
<keyword evidence="4" id="KW-1185">Reference proteome</keyword>
<protein>
    <submittedName>
        <fullName evidence="5">Cystatin-like protein</fullName>
    </submittedName>
</protein>